<evidence type="ECO:0000256" key="2">
    <source>
        <dbReference type="ARBA" id="ARBA00012759"/>
    </source>
</evidence>
<dbReference type="CDD" id="cd01650">
    <property type="entry name" value="RT_nLTR_like"/>
    <property type="match status" value="1"/>
</dbReference>
<feature type="region of interest" description="Disordered" evidence="7">
    <location>
        <begin position="313"/>
        <end position="409"/>
    </location>
</feature>
<dbReference type="InterPro" id="IPR005135">
    <property type="entry name" value="Endo/exonuclease/phosphatase"/>
</dbReference>
<feature type="transmembrane region" description="Helical" evidence="8">
    <location>
        <begin position="102"/>
        <end position="120"/>
    </location>
</feature>
<dbReference type="Gene3D" id="3.60.10.10">
    <property type="entry name" value="Endonuclease/exonuclease/phosphatase"/>
    <property type="match status" value="1"/>
</dbReference>
<dbReference type="GO" id="GO:0004843">
    <property type="term" value="F:cysteine-type deubiquitinase activity"/>
    <property type="evidence" value="ECO:0007669"/>
    <property type="project" value="UniProtKB-EC"/>
</dbReference>
<evidence type="ECO:0000256" key="5">
    <source>
        <dbReference type="ARBA" id="ARBA00022801"/>
    </source>
</evidence>
<feature type="compositionally biased region" description="Polar residues" evidence="7">
    <location>
        <begin position="1284"/>
        <end position="1300"/>
    </location>
</feature>
<keyword evidence="3" id="KW-0645">Protease</keyword>
<gene>
    <name evidence="11" type="primary">PLESTB004414</name>
    <name evidence="11" type="ORF">PLESTB_001761100</name>
</gene>
<keyword evidence="5 6" id="KW-0378">Hydrolase</keyword>
<feature type="active site" evidence="6">
    <location>
        <position position="532"/>
    </location>
</feature>
<feature type="transmembrane region" description="Helical" evidence="8">
    <location>
        <begin position="170"/>
        <end position="194"/>
    </location>
</feature>
<dbReference type="GO" id="GO:0016579">
    <property type="term" value="P:protein deubiquitination"/>
    <property type="evidence" value="ECO:0007669"/>
    <property type="project" value="InterPro"/>
</dbReference>
<feature type="region of interest" description="Disordered" evidence="7">
    <location>
        <begin position="772"/>
        <end position="809"/>
    </location>
</feature>
<dbReference type="EC" id="3.4.19.12" evidence="2"/>
<feature type="compositionally biased region" description="Polar residues" evidence="7">
    <location>
        <begin position="794"/>
        <end position="809"/>
    </location>
</feature>
<dbReference type="PROSITE" id="PS50878">
    <property type="entry name" value="RT_POL"/>
    <property type="match status" value="1"/>
</dbReference>
<feature type="compositionally biased region" description="Basic residues" evidence="7">
    <location>
        <begin position="337"/>
        <end position="355"/>
    </location>
</feature>
<evidence type="ECO:0000259" key="10">
    <source>
        <dbReference type="PROSITE" id="PS50957"/>
    </source>
</evidence>
<evidence type="ECO:0000256" key="1">
    <source>
        <dbReference type="ARBA" id="ARBA00000707"/>
    </source>
</evidence>
<dbReference type="SUPFAM" id="SSF56219">
    <property type="entry name" value="DNase I-like"/>
    <property type="match status" value="1"/>
</dbReference>
<keyword evidence="8" id="KW-0472">Membrane</keyword>
<protein>
    <recommendedName>
        <fullName evidence="2">ubiquitinyl hydrolase 1</fullName>
        <ecNumber evidence="2">3.4.19.12</ecNumber>
    </recommendedName>
</protein>
<evidence type="ECO:0000259" key="9">
    <source>
        <dbReference type="PROSITE" id="PS50878"/>
    </source>
</evidence>
<feature type="region of interest" description="Disordered" evidence="7">
    <location>
        <begin position="1284"/>
        <end position="1307"/>
    </location>
</feature>
<dbReference type="PANTHER" id="PTHR31635">
    <property type="entry name" value="REVERSE TRANSCRIPTASE DOMAIN-CONTAINING PROTEIN-RELATED"/>
    <property type="match status" value="1"/>
</dbReference>
<evidence type="ECO:0000256" key="4">
    <source>
        <dbReference type="ARBA" id="ARBA00022786"/>
    </source>
</evidence>
<proteinExistence type="predicted"/>
<dbReference type="PROSITE" id="PS50957">
    <property type="entry name" value="JOSEPHIN"/>
    <property type="match status" value="1"/>
</dbReference>
<evidence type="ECO:0000256" key="7">
    <source>
        <dbReference type="SAM" id="MobiDB-lite"/>
    </source>
</evidence>
<evidence type="ECO:0000313" key="12">
    <source>
        <dbReference type="Proteomes" id="UP001165080"/>
    </source>
</evidence>
<feature type="transmembrane region" description="Helical" evidence="8">
    <location>
        <begin position="140"/>
        <end position="164"/>
    </location>
</feature>
<organism evidence="11 12">
    <name type="scientific">Pleodorina starrii</name>
    <dbReference type="NCBI Taxonomy" id="330485"/>
    <lineage>
        <taxon>Eukaryota</taxon>
        <taxon>Viridiplantae</taxon>
        <taxon>Chlorophyta</taxon>
        <taxon>core chlorophytes</taxon>
        <taxon>Chlorophyceae</taxon>
        <taxon>CS clade</taxon>
        <taxon>Chlamydomonadales</taxon>
        <taxon>Volvocaceae</taxon>
        <taxon>Pleodorina</taxon>
    </lineage>
</organism>
<accession>A0A9W6BZK7</accession>
<keyword evidence="12" id="KW-1185">Reference proteome</keyword>
<keyword evidence="4" id="KW-0833">Ubl conjugation pathway</keyword>
<dbReference type="InterPro" id="IPR036691">
    <property type="entry name" value="Endo/exonu/phosph_ase_sf"/>
</dbReference>
<feature type="active site" evidence="6">
    <location>
        <position position="547"/>
    </location>
</feature>
<sequence>MWTCLWTGNIGEDSQLAACRKVGWREQSWCVDGAYPNCTRNRQGEAPVKDLHPKTSYPDWADPRKIASQAICTAADPMKAVITYLAQLARIVCQCLMLYARLVPWVLASLPVMGTACHLINTTLSKALLPPKKAIPRYTLYVLSLGSAIYPIPMLACITPLAALSAALCAASIILTAGIMWAILTATNLLIPIISQLKTIKQMTTHPCPELVLLCHLINGTRYIAILACLTDPLHFLLHRLQAFEIKILVITALSIKFRTQKHTACLTAAITMLSVMGQIRQNEEAVALLAIALKAGLPTLLKFATTDKIRANPETAKRAAPAKNKGHQCRTGNNARRLKKRHPHNSHRPTRAHPPHGYWDRRKIGGDTPVEQEHQDPMEHGQGAPNPIPWPLPRPSINGSGPIHHEQQRRQFCQVHALNNLIGGHYLNPEHVLEYCIRLDDHLQATNHPSRALWRETFNRHTGAFTTLAINHYLRYNVYLTSQDPTKQFLALRSAPRALSSGNAVRRRALPALPPLAAQYGFVLQMSGRPHAVCVKRIGDTWHLIDSEHVQSKLLKTQVDWQELQGGVQYLDSVDILATTNMANELKEVLPPPGWPAARHPAVRIEEPLGDTPGATAPSDLQQNAPPENLEAGAHTAQIRDAAVNPQIHPIEEPAVLRTYAMAVQRGLPAHATTTVPRQDTWPQTLQANANRPAAALVQPLPADNEMPLAQPHDLTAPNNANIEAPRRTTERCNPAAMQTIQERAGDKIKMGRKRRHKIDDTQTTILEAFQRQKHRRPGTPLEPNYNAEAGQAGTSPQPEQSPLQTTGTTSHRYLHVVTHNVRGLQGHLYDVLCNTLDWRADILVLTETKLGKCGLNGRMKMHFPGYNAWGSTFPNKKNKLGQPAPVRQAGVVIAISDRFASAGSATCEQHPRNLQGYVCHCTVCTPHSTTLHIIGVYTPELTSTRKSIYKYCADVLTHADNHKEHVIIAGDFNAALQAADRSTATLDADDVCHRTFVSENNLKPLTPLIAAEGRQYTYRQFKNGSIAHESRIDDILCNKILTTRLDLYKITSGVSAYETVTVPGGHFDHKPLHGRMPIEAVRLFDCPTSAAHNPNTADTTPTSTKWQTVKLPITKSTLDTVRETLENELASDMAQLHDRLQPALTAVTAALTEEDGTGRSAALRLRELRSHPDVSQTNVTSCAEDLQQILTHALDTLLSHCEHKPPRTGKLHATRVVGRKVKQLHHEHRKVKSELEQIYRRTKELGIEITTYTTDTNPAEMQDTAAGEAVRNTVEPTPENVTALSPNTGGQHVAQPTQNEKDTIRQEPTPAAAQAIGPMEIDDMNDKNTAPSRITTGSPDNAIGTRINGLRKRLREVGQLLRKATSDRKSENIKNAKRRFQRMLAVRPKQGHRVIFNKGEAQQKGIPAIRHPHDGLVRTDPADILDALHTYFSRQAAPAIGARTGKFLPEDVHRQYPWAEAYAPDTFTLHAYDAPGNHALLPHIADPTNFDTCIQFLSRNKAPGPDGIPNELLKALPAPLKCDIHNLLILMWVKAETPLPWTTSDTVLIPKPNGDPLLIKNKRPIALANTLYKLWTSLITLSTSKFAPSADLFSEAQEGFLKHRNTERQILNLLHSIEDAGLTRRDLYILYVDFSSAFNTIDHDKLLQIMYDLGLPLDLIEVVRDLYSQARTCIRTEHGRTPDIHIERGTVQGDTLSPLLFIIFLEPLLRWLHVGGRGYKYGCLTDKDNERYHCSSAAYADDLAAITNTLSDLTTQCEKIGKYAKWAGLEVNHEKCAVSAILHKTCNDNYTYNISDL</sequence>
<dbReference type="InterPro" id="IPR000477">
    <property type="entry name" value="RT_dom"/>
</dbReference>
<evidence type="ECO:0000256" key="3">
    <source>
        <dbReference type="ARBA" id="ARBA00022670"/>
    </source>
</evidence>
<feature type="domain" description="Josephin" evidence="10">
    <location>
        <begin position="401"/>
        <end position="595"/>
    </location>
</feature>
<dbReference type="EMBL" id="BRXU01000046">
    <property type="protein sequence ID" value="GLC61481.1"/>
    <property type="molecule type" value="Genomic_DNA"/>
</dbReference>
<dbReference type="PANTHER" id="PTHR31635:SF196">
    <property type="entry name" value="REVERSE TRANSCRIPTASE DOMAIN-CONTAINING PROTEIN-RELATED"/>
    <property type="match status" value="1"/>
</dbReference>
<dbReference type="Proteomes" id="UP001165080">
    <property type="component" value="Unassembled WGS sequence"/>
</dbReference>
<reference evidence="11 12" key="1">
    <citation type="journal article" date="2023" name="Commun. Biol.">
        <title>Reorganization of the ancestral sex-determining regions during the evolution of trioecy in Pleodorina starrii.</title>
        <authorList>
            <person name="Takahashi K."/>
            <person name="Suzuki S."/>
            <person name="Kawai-Toyooka H."/>
            <person name="Yamamoto K."/>
            <person name="Hamaji T."/>
            <person name="Ootsuki R."/>
            <person name="Yamaguchi H."/>
            <person name="Kawachi M."/>
            <person name="Higashiyama T."/>
            <person name="Nozaki H."/>
        </authorList>
    </citation>
    <scope>NUCLEOTIDE SEQUENCE [LARGE SCALE GENOMIC DNA]</scope>
    <source>
        <strain evidence="11 12">NIES-4479</strain>
    </source>
</reference>
<keyword evidence="8" id="KW-1133">Transmembrane helix</keyword>
<dbReference type="GO" id="GO:0006508">
    <property type="term" value="P:proteolysis"/>
    <property type="evidence" value="ECO:0007669"/>
    <property type="project" value="UniProtKB-KW"/>
</dbReference>
<feature type="domain" description="Reverse transcriptase" evidence="9">
    <location>
        <begin position="1532"/>
        <end position="1799"/>
    </location>
</feature>
<evidence type="ECO:0000256" key="8">
    <source>
        <dbReference type="SAM" id="Phobius"/>
    </source>
</evidence>
<comment type="catalytic activity">
    <reaction evidence="1">
        <text>Thiol-dependent hydrolysis of ester, thioester, amide, peptide and isopeptide bonds formed by the C-terminal Gly of ubiquitin (a 76-residue protein attached to proteins as an intracellular targeting signal).</text>
        <dbReference type="EC" id="3.4.19.12"/>
    </reaction>
</comment>
<evidence type="ECO:0000256" key="6">
    <source>
        <dbReference type="PROSITE-ProRule" id="PRU00331"/>
    </source>
</evidence>
<dbReference type="SUPFAM" id="SSF56672">
    <property type="entry name" value="DNA/RNA polymerases"/>
    <property type="match status" value="1"/>
</dbReference>
<feature type="compositionally biased region" description="Basic and acidic residues" evidence="7">
    <location>
        <begin position="359"/>
        <end position="380"/>
    </location>
</feature>
<dbReference type="Pfam" id="PF03372">
    <property type="entry name" value="Exo_endo_phos"/>
    <property type="match status" value="1"/>
</dbReference>
<comment type="caution">
    <text evidence="11">The sequence shown here is derived from an EMBL/GenBank/DDBJ whole genome shotgun (WGS) entry which is preliminary data.</text>
</comment>
<dbReference type="Pfam" id="PF00078">
    <property type="entry name" value="RVT_1"/>
    <property type="match status" value="1"/>
</dbReference>
<feature type="active site" evidence="6">
    <location>
        <position position="414"/>
    </location>
</feature>
<evidence type="ECO:0000313" key="11">
    <source>
        <dbReference type="EMBL" id="GLC61481.1"/>
    </source>
</evidence>
<dbReference type="InterPro" id="IPR043502">
    <property type="entry name" value="DNA/RNA_pol_sf"/>
</dbReference>
<keyword evidence="8" id="KW-0812">Transmembrane</keyword>
<name>A0A9W6BZK7_9CHLO</name>
<dbReference type="InterPro" id="IPR006155">
    <property type="entry name" value="Josephin"/>
</dbReference>